<evidence type="ECO:0000313" key="12">
    <source>
        <dbReference type="EMBL" id="KAI1859797.1"/>
    </source>
</evidence>
<dbReference type="SUPFAM" id="SSF90123">
    <property type="entry name" value="ABC transporter transmembrane region"/>
    <property type="match status" value="2"/>
</dbReference>
<keyword evidence="5" id="KW-0067">ATP-binding</keyword>
<evidence type="ECO:0000256" key="7">
    <source>
        <dbReference type="ARBA" id="ARBA00023136"/>
    </source>
</evidence>
<evidence type="ECO:0000256" key="2">
    <source>
        <dbReference type="ARBA" id="ARBA00022448"/>
    </source>
</evidence>
<evidence type="ECO:0000256" key="9">
    <source>
        <dbReference type="SAM" id="Phobius"/>
    </source>
</evidence>
<feature type="region of interest" description="Disordered" evidence="8">
    <location>
        <begin position="852"/>
        <end position="874"/>
    </location>
</feature>
<keyword evidence="7 9" id="KW-0472">Membrane</keyword>
<protein>
    <recommendedName>
        <fullName evidence="14">ABC transporter</fullName>
    </recommendedName>
</protein>
<evidence type="ECO:0000313" key="13">
    <source>
        <dbReference type="Proteomes" id="UP000829685"/>
    </source>
</evidence>
<dbReference type="GO" id="GO:0005524">
    <property type="term" value="F:ATP binding"/>
    <property type="evidence" value="ECO:0007669"/>
    <property type="project" value="UniProtKB-KW"/>
</dbReference>
<dbReference type="PROSITE" id="PS00211">
    <property type="entry name" value="ABC_TRANSPORTER_1"/>
    <property type="match status" value="2"/>
</dbReference>
<keyword evidence="2" id="KW-0813">Transport</keyword>
<evidence type="ECO:0000256" key="3">
    <source>
        <dbReference type="ARBA" id="ARBA00022692"/>
    </source>
</evidence>
<keyword evidence="3 9" id="KW-0812">Transmembrane</keyword>
<comment type="subcellular location">
    <subcellularLocation>
        <location evidence="1">Membrane</location>
        <topology evidence="1">Multi-pass membrane protein</topology>
    </subcellularLocation>
</comment>
<feature type="domain" description="ABC transmembrane type-1" evidence="11">
    <location>
        <begin position="434"/>
        <end position="715"/>
    </location>
</feature>
<feature type="domain" description="ABC transmembrane type-1" evidence="11">
    <location>
        <begin position="1"/>
        <end position="93"/>
    </location>
</feature>
<sequence length="992" mass="107580">MMGMSDRISQLIQHLRVSELTASKSFRILIVWMNMIANASDQLTPIIVIAAAVFWTKGGQDLSVSEAFTSLSIISLVSTPLVNLISAYPTFVSGLACFGRIQAFLLHDDMKEFRSIDSSSPDPKSPLKTDDIGLSASAKPVDLRGKSLPSPVIRILNASFSHQNSAEAVLKHVTIDVQRSSLTMISGPVGSGKSSLLKAMLGEAQIISGSVVTSGVRAAYCDQAAWLRMGSVRENILGPEKFDETWYRDVVRSCALDKDISQFDNGDQTIVGNAGAALSGGQKQRVALARAVYARTPLVLLDDVFSALDHSTAQKVFTHLLGSDGLLRRSGTTTVLVTHAANLLPAADHVIVLGEGGIIASQVKNDQLDLSQPLLQALGPEEGHSQESLAVNSEDKPAQDPQRKNSDAEKHAYEMTRKTGDISLYKFYLNSIGAWLFVGWLFLGAGYIFSGKIPQIWLRIWTENGTTNRSPSYFGGYLGFGLLCVLFSGLCMYYFMIIVVPKSAQNLHWMLLQAVMSAPLWFFTSMDTSILLNRFSQDMTLIDQTLPVATLTTTFDVFNVLAGAALIASGATYVAAIIPLCILTVYAIQKFYLRTSRQMRHLDLEAKSPLYRIFTETAGGITTIRAFGWKNEMTTENLRQLDHSQRPYYMMYCIQRWLNVVLDLFVAAIAVILVGFALGLPNSATQGSIGLAMLNLMEFNQSLSMLINSWTGLETSLGAIARLKDFLAETKSENSEGEGTTPPPGWLQEGSVVVEDVTAKYNLADSLSPPAIRNVKLEVQAGQNVLVAGRTGSGKSSLMLTLLRLLDIESGHVEIDGVDIARVSHEALRSHILTIPQEPVELPGSVRFNLAHIAPSSSGQGPTGDDDSGRDDDGAMQRVLTRVGLWDVVSSRGGLDAELDSVGLSGGQKQLLSLARTMLIARNRQARGGLVLLDEPTSSVDDATSAAIANIVREEFAGYTIITISHRLDAAGEADMVVRMANGRVAEVIRRE</sequence>
<dbReference type="InterPro" id="IPR011527">
    <property type="entry name" value="ABC1_TM_dom"/>
</dbReference>
<accession>A0A9P9WES2</accession>
<gene>
    <name evidence="12" type="ORF">JX265_010246</name>
</gene>
<keyword evidence="4" id="KW-0547">Nucleotide-binding</keyword>
<evidence type="ECO:0000256" key="6">
    <source>
        <dbReference type="ARBA" id="ARBA00022989"/>
    </source>
</evidence>
<dbReference type="PANTHER" id="PTHR24223">
    <property type="entry name" value="ATP-BINDING CASSETTE SUB-FAMILY C"/>
    <property type="match status" value="1"/>
</dbReference>
<name>A0A9P9WES2_9PEZI</name>
<dbReference type="Gene3D" id="3.40.50.300">
    <property type="entry name" value="P-loop containing nucleotide triphosphate hydrolases"/>
    <property type="match status" value="2"/>
</dbReference>
<dbReference type="CDD" id="cd03250">
    <property type="entry name" value="ABCC_MRP_domain1"/>
    <property type="match status" value="1"/>
</dbReference>
<feature type="transmembrane region" description="Helical" evidence="9">
    <location>
        <begin position="657"/>
        <end position="680"/>
    </location>
</feature>
<dbReference type="SUPFAM" id="SSF52540">
    <property type="entry name" value="P-loop containing nucleoside triphosphate hydrolases"/>
    <property type="match status" value="2"/>
</dbReference>
<dbReference type="FunFam" id="1.20.1560.10:FF:000066">
    <property type="entry name" value="ABC multidrug transporter (Eurofung)"/>
    <property type="match status" value="1"/>
</dbReference>
<evidence type="ECO:0000256" key="5">
    <source>
        <dbReference type="ARBA" id="ARBA00022840"/>
    </source>
</evidence>
<feature type="region of interest" description="Disordered" evidence="8">
    <location>
        <begin position="385"/>
        <end position="411"/>
    </location>
</feature>
<keyword evidence="13" id="KW-1185">Reference proteome</keyword>
<dbReference type="PANTHER" id="PTHR24223:SF399">
    <property type="entry name" value="ABC TRANSPORTER ATNG"/>
    <property type="match status" value="1"/>
</dbReference>
<dbReference type="PROSITE" id="PS50929">
    <property type="entry name" value="ABC_TM1F"/>
    <property type="match status" value="2"/>
</dbReference>
<comment type="caution">
    <text evidence="12">The sequence shown here is derived from an EMBL/GenBank/DDBJ whole genome shotgun (WGS) entry which is preliminary data.</text>
</comment>
<dbReference type="PROSITE" id="PS50893">
    <property type="entry name" value="ABC_TRANSPORTER_2"/>
    <property type="match status" value="2"/>
</dbReference>
<dbReference type="GO" id="GO:0016020">
    <property type="term" value="C:membrane"/>
    <property type="evidence" value="ECO:0007669"/>
    <property type="project" value="UniProtKB-SubCell"/>
</dbReference>
<evidence type="ECO:0000256" key="4">
    <source>
        <dbReference type="ARBA" id="ARBA00022741"/>
    </source>
</evidence>
<dbReference type="InterPro" id="IPR027417">
    <property type="entry name" value="P-loop_NTPase"/>
</dbReference>
<dbReference type="CDD" id="cd18580">
    <property type="entry name" value="ABC_6TM_ABCC_D2"/>
    <property type="match status" value="1"/>
</dbReference>
<dbReference type="SMART" id="SM00382">
    <property type="entry name" value="AAA"/>
    <property type="match status" value="2"/>
</dbReference>
<evidence type="ECO:0000256" key="8">
    <source>
        <dbReference type="SAM" id="MobiDB-lite"/>
    </source>
</evidence>
<dbReference type="EMBL" id="JAFIMR010000033">
    <property type="protein sequence ID" value="KAI1859797.1"/>
    <property type="molecule type" value="Genomic_DNA"/>
</dbReference>
<dbReference type="GO" id="GO:0016887">
    <property type="term" value="F:ATP hydrolysis activity"/>
    <property type="evidence" value="ECO:0007669"/>
    <property type="project" value="InterPro"/>
</dbReference>
<dbReference type="GO" id="GO:0140359">
    <property type="term" value="F:ABC-type transporter activity"/>
    <property type="evidence" value="ECO:0007669"/>
    <property type="project" value="InterPro"/>
</dbReference>
<organism evidence="12 13">
    <name type="scientific">Neoarthrinium moseri</name>
    <dbReference type="NCBI Taxonomy" id="1658444"/>
    <lineage>
        <taxon>Eukaryota</taxon>
        <taxon>Fungi</taxon>
        <taxon>Dikarya</taxon>
        <taxon>Ascomycota</taxon>
        <taxon>Pezizomycotina</taxon>
        <taxon>Sordariomycetes</taxon>
        <taxon>Xylariomycetidae</taxon>
        <taxon>Amphisphaeriales</taxon>
        <taxon>Apiosporaceae</taxon>
        <taxon>Neoarthrinium</taxon>
    </lineage>
</organism>
<dbReference type="Gene3D" id="1.20.1560.10">
    <property type="entry name" value="ABC transporter type 1, transmembrane domain"/>
    <property type="match status" value="2"/>
</dbReference>
<dbReference type="Pfam" id="PF00664">
    <property type="entry name" value="ABC_membrane"/>
    <property type="match status" value="1"/>
</dbReference>
<dbReference type="Proteomes" id="UP000829685">
    <property type="component" value="Unassembled WGS sequence"/>
</dbReference>
<proteinExistence type="predicted"/>
<feature type="transmembrane region" description="Helical" evidence="9">
    <location>
        <begin position="427"/>
        <end position="449"/>
    </location>
</feature>
<feature type="transmembrane region" description="Helical" evidence="9">
    <location>
        <begin position="507"/>
        <end position="524"/>
    </location>
</feature>
<feature type="domain" description="ABC transporter" evidence="10">
    <location>
        <begin position="752"/>
        <end position="992"/>
    </location>
</feature>
<feature type="domain" description="ABC transporter" evidence="10">
    <location>
        <begin position="153"/>
        <end position="380"/>
    </location>
</feature>
<feature type="transmembrane region" description="Helical" evidence="9">
    <location>
        <begin position="560"/>
        <end position="588"/>
    </location>
</feature>
<feature type="compositionally biased region" description="Basic and acidic residues" evidence="8">
    <location>
        <begin position="393"/>
        <end position="411"/>
    </location>
</feature>
<feature type="transmembrane region" description="Helical" evidence="9">
    <location>
        <begin position="474"/>
        <end position="495"/>
    </location>
</feature>
<evidence type="ECO:0000259" key="10">
    <source>
        <dbReference type="PROSITE" id="PS50893"/>
    </source>
</evidence>
<dbReference type="InterPro" id="IPR017871">
    <property type="entry name" value="ABC_transporter-like_CS"/>
</dbReference>
<evidence type="ECO:0008006" key="14">
    <source>
        <dbReference type="Google" id="ProtNLM"/>
    </source>
</evidence>
<dbReference type="InterPro" id="IPR003439">
    <property type="entry name" value="ABC_transporter-like_ATP-bd"/>
</dbReference>
<dbReference type="Pfam" id="PF00005">
    <property type="entry name" value="ABC_tran"/>
    <property type="match status" value="2"/>
</dbReference>
<evidence type="ECO:0000259" key="11">
    <source>
        <dbReference type="PROSITE" id="PS50929"/>
    </source>
</evidence>
<dbReference type="InterPro" id="IPR003593">
    <property type="entry name" value="AAA+_ATPase"/>
</dbReference>
<keyword evidence="6 9" id="KW-1133">Transmembrane helix</keyword>
<dbReference type="AlphaFoldDB" id="A0A9P9WES2"/>
<evidence type="ECO:0000256" key="1">
    <source>
        <dbReference type="ARBA" id="ARBA00004141"/>
    </source>
</evidence>
<dbReference type="InterPro" id="IPR050173">
    <property type="entry name" value="ABC_transporter_C-like"/>
</dbReference>
<dbReference type="InterPro" id="IPR036640">
    <property type="entry name" value="ABC1_TM_sf"/>
</dbReference>
<dbReference type="InterPro" id="IPR044726">
    <property type="entry name" value="ABCC_6TM_D2"/>
</dbReference>
<reference evidence="12" key="1">
    <citation type="submission" date="2021-03" db="EMBL/GenBank/DDBJ databases">
        <title>Revisited historic fungal species revealed as producer of novel bioactive compounds through whole genome sequencing and comparative genomics.</title>
        <authorList>
            <person name="Vignolle G.A."/>
            <person name="Hochenegger N."/>
            <person name="Mach R.L."/>
            <person name="Mach-Aigner A.R."/>
            <person name="Javad Rahimi M."/>
            <person name="Salim K.A."/>
            <person name="Chan C.M."/>
            <person name="Lim L.B.L."/>
            <person name="Cai F."/>
            <person name="Druzhinina I.S."/>
            <person name="U'Ren J.M."/>
            <person name="Derntl C."/>
        </authorList>
    </citation>
    <scope>NUCLEOTIDE SEQUENCE</scope>
    <source>
        <strain evidence="12">TUCIM 5799</strain>
    </source>
</reference>